<dbReference type="CDD" id="cd06464">
    <property type="entry name" value="ACD_sHsps-like"/>
    <property type="match status" value="1"/>
</dbReference>
<dbReference type="InterPro" id="IPR002068">
    <property type="entry name" value="A-crystallin/Hsp20_dom"/>
</dbReference>
<dbReference type="STRING" id="670386.D3B498"/>
<accession>D3B498</accession>
<keyword evidence="7" id="KW-1185">Reference proteome</keyword>
<organism evidence="6 7">
    <name type="scientific">Heterostelium pallidum (strain ATCC 26659 / Pp 5 / PN500)</name>
    <name type="common">Cellular slime mold</name>
    <name type="synonym">Polysphondylium pallidum</name>
    <dbReference type="NCBI Taxonomy" id="670386"/>
    <lineage>
        <taxon>Eukaryota</taxon>
        <taxon>Amoebozoa</taxon>
        <taxon>Evosea</taxon>
        <taxon>Eumycetozoa</taxon>
        <taxon>Dictyostelia</taxon>
        <taxon>Acytosteliales</taxon>
        <taxon>Acytosteliaceae</taxon>
        <taxon>Heterostelium</taxon>
    </lineage>
</organism>
<dbReference type="Gene3D" id="2.60.40.790">
    <property type="match status" value="1"/>
</dbReference>
<dbReference type="GeneID" id="31358743"/>
<evidence type="ECO:0000256" key="2">
    <source>
        <dbReference type="PROSITE-ProRule" id="PRU00285"/>
    </source>
</evidence>
<dbReference type="InterPro" id="IPR008978">
    <property type="entry name" value="HSP20-like_chaperone"/>
</dbReference>
<dbReference type="InterPro" id="IPR031107">
    <property type="entry name" value="Small_HSP"/>
</dbReference>
<evidence type="ECO:0000256" key="4">
    <source>
        <dbReference type="SAM" id="MobiDB-lite"/>
    </source>
</evidence>
<dbReference type="RefSeq" id="XP_020436263.1">
    <property type="nucleotide sequence ID" value="XM_020574191.1"/>
</dbReference>
<protein>
    <submittedName>
        <fullName evidence="6">Heat shock protein Hsp20 domain-containing protein</fullName>
    </submittedName>
</protein>
<dbReference type="SUPFAM" id="SSF49764">
    <property type="entry name" value="HSP20-like chaperones"/>
    <property type="match status" value="1"/>
</dbReference>
<feature type="domain" description="SHSP" evidence="5">
    <location>
        <begin position="49"/>
        <end position="163"/>
    </location>
</feature>
<dbReference type="PROSITE" id="PS01031">
    <property type="entry name" value="SHSP"/>
    <property type="match status" value="1"/>
</dbReference>
<keyword evidence="1 6" id="KW-0346">Stress response</keyword>
<reference evidence="6 7" key="1">
    <citation type="journal article" date="2011" name="Genome Res.">
        <title>Phylogeny-wide analysis of social amoeba genomes highlights ancient origins for complex intercellular communication.</title>
        <authorList>
            <person name="Heidel A.J."/>
            <person name="Lawal H.M."/>
            <person name="Felder M."/>
            <person name="Schilde C."/>
            <person name="Helps N.R."/>
            <person name="Tunggal B."/>
            <person name="Rivero F."/>
            <person name="John U."/>
            <person name="Schleicher M."/>
            <person name="Eichinger L."/>
            <person name="Platzer M."/>
            <person name="Noegel A.A."/>
            <person name="Schaap P."/>
            <person name="Gloeckner G."/>
        </authorList>
    </citation>
    <scope>NUCLEOTIDE SEQUENCE [LARGE SCALE GENOMIC DNA]</scope>
    <source>
        <strain evidence="7">ATCC 26659 / Pp 5 / PN500</strain>
    </source>
</reference>
<dbReference type="AlphaFoldDB" id="D3B498"/>
<dbReference type="EMBL" id="ADBJ01000010">
    <property type="protein sequence ID" value="EFA84146.1"/>
    <property type="molecule type" value="Genomic_DNA"/>
</dbReference>
<dbReference type="Proteomes" id="UP000001396">
    <property type="component" value="Unassembled WGS sequence"/>
</dbReference>
<dbReference type="PANTHER" id="PTHR11527">
    <property type="entry name" value="HEAT-SHOCK PROTEIN 20 FAMILY MEMBER"/>
    <property type="match status" value="1"/>
</dbReference>
<evidence type="ECO:0000256" key="1">
    <source>
        <dbReference type="ARBA" id="ARBA00023016"/>
    </source>
</evidence>
<feature type="region of interest" description="Disordered" evidence="4">
    <location>
        <begin position="1"/>
        <end position="23"/>
    </location>
</feature>
<comment type="caution">
    <text evidence="6">The sequence shown here is derived from an EMBL/GenBank/DDBJ whole genome shotgun (WGS) entry which is preliminary data.</text>
</comment>
<proteinExistence type="inferred from homology"/>
<name>D3B498_HETP5</name>
<comment type="similarity">
    <text evidence="2 3">Belongs to the small heat shock protein (HSP20) family.</text>
</comment>
<sequence length="163" mass="18593">MEFKEQIIQPVQSNTNNNNNNNISGKMEFHPSKEMKKLQRKLFDTHSPTRISIWRPAVDIKENESSIVIVFELPGLSKDNVSIDVSKDASTIIISGEKKYHKKDDTEKCHRIESSYGKFIRSYRLPPGTDPAKIKATMNDGVLEINIAKEKLEKLKIPIVSKL</sequence>
<dbReference type="InParanoid" id="D3B498"/>
<evidence type="ECO:0000313" key="7">
    <source>
        <dbReference type="Proteomes" id="UP000001396"/>
    </source>
</evidence>
<dbReference type="OMA" id="HRTERSW"/>
<gene>
    <name evidence="6" type="primary">hspK</name>
    <name evidence="6" type="ORF">PPL_03220</name>
</gene>
<evidence type="ECO:0000313" key="6">
    <source>
        <dbReference type="EMBL" id="EFA84146.1"/>
    </source>
</evidence>
<evidence type="ECO:0000256" key="3">
    <source>
        <dbReference type="RuleBase" id="RU003616"/>
    </source>
</evidence>
<dbReference type="Pfam" id="PF00011">
    <property type="entry name" value="HSP20"/>
    <property type="match status" value="1"/>
</dbReference>
<evidence type="ECO:0000259" key="5">
    <source>
        <dbReference type="PROSITE" id="PS01031"/>
    </source>
</evidence>